<dbReference type="PROSITE" id="PS50078">
    <property type="entry name" value="POLO_BOX"/>
    <property type="match status" value="1"/>
</dbReference>
<dbReference type="PROSITE" id="PS00108">
    <property type="entry name" value="PROTEIN_KINASE_ST"/>
    <property type="match status" value="1"/>
</dbReference>
<feature type="compositionally biased region" description="Polar residues" evidence="8">
    <location>
        <begin position="329"/>
        <end position="349"/>
    </location>
</feature>
<feature type="domain" description="Protein kinase" evidence="9">
    <location>
        <begin position="24"/>
        <end position="282"/>
    </location>
</feature>
<accession>A0ABR2L0Q8</accession>
<gene>
    <name evidence="11" type="ORF">M9Y10_014881</name>
</gene>
<dbReference type="PROSITE" id="PS00107">
    <property type="entry name" value="PROTEIN_KINASE_ATP"/>
    <property type="match status" value="1"/>
</dbReference>
<dbReference type="InterPro" id="IPR000959">
    <property type="entry name" value="POLO_box_dom"/>
</dbReference>
<dbReference type="Gene3D" id="3.30.1120.30">
    <property type="entry name" value="POLO box domain"/>
    <property type="match status" value="2"/>
</dbReference>
<dbReference type="EMBL" id="JAPFFF010000002">
    <property type="protein sequence ID" value="KAK8896954.1"/>
    <property type="molecule type" value="Genomic_DNA"/>
</dbReference>
<dbReference type="SMART" id="SM00220">
    <property type="entry name" value="S_TKc"/>
    <property type="match status" value="1"/>
</dbReference>
<comment type="caution">
    <text evidence="11">The sequence shown here is derived from an EMBL/GenBank/DDBJ whole genome shotgun (WGS) entry which is preliminary data.</text>
</comment>
<feature type="region of interest" description="Disordered" evidence="8">
    <location>
        <begin position="304"/>
        <end position="357"/>
    </location>
</feature>
<evidence type="ECO:0000256" key="8">
    <source>
        <dbReference type="SAM" id="MobiDB-lite"/>
    </source>
</evidence>
<dbReference type="EC" id="2.7.11.21" evidence="7"/>
<dbReference type="PROSITE" id="PS50011">
    <property type="entry name" value="PROTEIN_KINASE_DOM"/>
    <property type="match status" value="1"/>
</dbReference>
<evidence type="ECO:0000256" key="4">
    <source>
        <dbReference type="ARBA" id="ARBA00022777"/>
    </source>
</evidence>
<evidence type="ECO:0000313" key="11">
    <source>
        <dbReference type="EMBL" id="KAK8896954.1"/>
    </source>
</evidence>
<dbReference type="PANTHER" id="PTHR24345">
    <property type="entry name" value="SERINE/THREONINE-PROTEIN KINASE PLK"/>
    <property type="match status" value="1"/>
</dbReference>
<protein>
    <recommendedName>
        <fullName evidence="7">Serine/threonine-protein kinase PLK</fullName>
        <ecNumber evidence="7">2.7.11.21</ecNumber>
    </recommendedName>
    <alternativeName>
        <fullName evidence="7">Polo-like kinase</fullName>
    </alternativeName>
</protein>
<dbReference type="Pfam" id="PF00659">
    <property type="entry name" value="POLO_box"/>
    <property type="match status" value="2"/>
</dbReference>
<evidence type="ECO:0000256" key="5">
    <source>
        <dbReference type="ARBA" id="ARBA00022840"/>
    </source>
</evidence>
<dbReference type="PANTHER" id="PTHR24345:SF0">
    <property type="entry name" value="CELL CYCLE SERINE_THREONINE-PROTEIN KINASE CDC5_MSD2"/>
    <property type="match status" value="1"/>
</dbReference>
<dbReference type="SUPFAM" id="SSF56112">
    <property type="entry name" value="Protein kinase-like (PK-like)"/>
    <property type="match status" value="1"/>
</dbReference>
<evidence type="ECO:0000256" key="6">
    <source>
        <dbReference type="PROSITE-ProRule" id="PRU10141"/>
    </source>
</evidence>
<name>A0ABR2L0Q8_9EUKA</name>
<keyword evidence="5 6" id="KW-0067">ATP-binding</keyword>
<evidence type="ECO:0000259" key="9">
    <source>
        <dbReference type="PROSITE" id="PS50011"/>
    </source>
</evidence>
<dbReference type="InterPro" id="IPR011009">
    <property type="entry name" value="Kinase-like_dom_sf"/>
</dbReference>
<evidence type="ECO:0000256" key="7">
    <source>
        <dbReference type="RuleBase" id="RU361162"/>
    </source>
</evidence>
<feature type="domain" description="POLO box" evidence="10">
    <location>
        <begin position="452"/>
        <end position="541"/>
    </location>
</feature>
<dbReference type="InterPro" id="IPR000719">
    <property type="entry name" value="Prot_kinase_dom"/>
</dbReference>
<feature type="binding site" evidence="6">
    <location>
        <position position="53"/>
    </location>
    <ligand>
        <name>ATP</name>
        <dbReference type="ChEBI" id="CHEBI:30616"/>
    </ligand>
</feature>
<dbReference type="Gene3D" id="1.10.510.10">
    <property type="entry name" value="Transferase(Phosphotransferase) domain 1"/>
    <property type="match status" value="1"/>
</dbReference>
<comment type="similarity">
    <text evidence="7">Belongs to the protein kinase superfamily. Ser/Thr protein kinase family. CDC5/Polo subfamily.</text>
</comment>
<dbReference type="Proteomes" id="UP001470230">
    <property type="component" value="Unassembled WGS sequence"/>
</dbReference>
<sequence>MPLPEFHVPATIVYKHDDGTRDVFIKHEELGHGGFAVVYRVSLQSTNKTYAMKVISKKVTNSKGKLTLEKLKSEMRIQKKLNHPNIVHSKVSFSDEFNYYIILEYCPGKSIREYLKKSGNGHLSEPETRKILRDVVRGLVYLHNSDIIHHDLKLENYLIGSDGKVKIADFGLSTVLKNEDEKKFTICGTTNYLSPEIIEKKGHGFEVDIWAVGVSAYIMLTGKSPFDGGKKEYTYENIKNCDYQFPTKIQISPEAKSFIKSILKLDPRKRPTALDLSSHSFLTKVDREPIYLYNPLLASQKVQTSQSNQSAQPSIQAQSIQSLQPSIQTHSYQNGQPSIQNHSYQNGQPSIPPLPSYQKVENLNKFENNLNGSLTPTKVNQPVTTNLVNILTPICLRNNSNFKSSNGSLTTAQNDNEGFLRKFTINKSETPCVSKNNQLNEAKRNFSIPSYFVTKYCFHGDDLGYLLGNGTIGVCFKDHSRIVLDQNEDYVQYYKNYDSNYESINIFHYLQKKQERNSGGQKDKLQSKISLALRFAKSLKKNKALFESMSVEYNSSAPLYHVKYFINRNGSVLFKLNDKNIQVNFDDHKKLIIFWGTKKMCLVRSIREKCCLMDLNDVAVMNSNSDELKKFKNAKEMLSVLAKKI</sequence>
<organism evidence="11 12">
    <name type="scientific">Tritrichomonas musculus</name>
    <dbReference type="NCBI Taxonomy" id="1915356"/>
    <lineage>
        <taxon>Eukaryota</taxon>
        <taxon>Metamonada</taxon>
        <taxon>Parabasalia</taxon>
        <taxon>Tritrichomonadida</taxon>
        <taxon>Tritrichomonadidae</taxon>
        <taxon>Tritrichomonas</taxon>
    </lineage>
</organism>
<dbReference type="InterPro" id="IPR036947">
    <property type="entry name" value="POLO_box_dom_sf"/>
</dbReference>
<dbReference type="InterPro" id="IPR008271">
    <property type="entry name" value="Ser/Thr_kinase_AS"/>
</dbReference>
<evidence type="ECO:0000313" key="12">
    <source>
        <dbReference type="Proteomes" id="UP001470230"/>
    </source>
</evidence>
<keyword evidence="3 6" id="KW-0547">Nucleotide-binding</keyword>
<keyword evidence="1 7" id="KW-0723">Serine/threonine-protein kinase</keyword>
<evidence type="ECO:0000256" key="1">
    <source>
        <dbReference type="ARBA" id="ARBA00022527"/>
    </source>
</evidence>
<keyword evidence="2 7" id="KW-0808">Transferase</keyword>
<dbReference type="SUPFAM" id="SSF82615">
    <property type="entry name" value="Polo-box domain"/>
    <property type="match status" value="2"/>
</dbReference>
<dbReference type="InterPro" id="IPR017441">
    <property type="entry name" value="Protein_kinase_ATP_BS"/>
</dbReference>
<feature type="compositionally biased region" description="Low complexity" evidence="8">
    <location>
        <begin position="305"/>
        <end position="328"/>
    </location>
</feature>
<comment type="catalytic activity">
    <reaction evidence="7">
        <text>L-threonyl-[protein] + ATP = O-phospho-L-threonyl-[protein] + ADP + H(+)</text>
        <dbReference type="Rhea" id="RHEA:46608"/>
        <dbReference type="Rhea" id="RHEA-COMP:11060"/>
        <dbReference type="Rhea" id="RHEA-COMP:11605"/>
        <dbReference type="ChEBI" id="CHEBI:15378"/>
        <dbReference type="ChEBI" id="CHEBI:30013"/>
        <dbReference type="ChEBI" id="CHEBI:30616"/>
        <dbReference type="ChEBI" id="CHEBI:61977"/>
        <dbReference type="ChEBI" id="CHEBI:456216"/>
        <dbReference type="EC" id="2.7.11.21"/>
    </reaction>
</comment>
<proteinExistence type="inferred from homology"/>
<reference evidence="11 12" key="1">
    <citation type="submission" date="2024-04" db="EMBL/GenBank/DDBJ databases">
        <title>Tritrichomonas musculus Genome.</title>
        <authorList>
            <person name="Alves-Ferreira E."/>
            <person name="Grigg M."/>
            <person name="Lorenzi H."/>
            <person name="Galac M."/>
        </authorList>
    </citation>
    <scope>NUCLEOTIDE SEQUENCE [LARGE SCALE GENOMIC DNA]</scope>
    <source>
        <strain evidence="11 12">EAF2021</strain>
    </source>
</reference>
<keyword evidence="12" id="KW-1185">Reference proteome</keyword>
<dbReference type="Pfam" id="PF00069">
    <property type="entry name" value="Pkinase"/>
    <property type="match status" value="1"/>
</dbReference>
<evidence type="ECO:0000259" key="10">
    <source>
        <dbReference type="PROSITE" id="PS50078"/>
    </source>
</evidence>
<evidence type="ECO:0000256" key="3">
    <source>
        <dbReference type="ARBA" id="ARBA00022741"/>
    </source>
</evidence>
<keyword evidence="4 7" id="KW-0418">Kinase</keyword>
<evidence type="ECO:0000256" key="2">
    <source>
        <dbReference type="ARBA" id="ARBA00022679"/>
    </source>
</evidence>